<evidence type="ECO:0000256" key="1">
    <source>
        <dbReference type="ARBA" id="ARBA00004138"/>
    </source>
</evidence>
<feature type="region of interest" description="Disordered" evidence="11">
    <location>
        <begin position="1492"/>
        <end position="1526"/>
    </location>
</feature>
<evidence type="ECO:0000256" key="2">
    <source>
        <dbReference type="ARBA" id="ARBA00009522"/>
    </source>
</evidence>
<keyword evidence="12" id="KW-0812">Transmembrane</keyword>
<dbReference type="InterPro" id="IPR041960">
    <property type="entry name" value="GGTase_I_beta"/>
</dbReference>
<organism evidence="14 15">
    <name type="scientific">Durusdinium trenchii</name>
    <dbReference type="NCBI Taxonomy" id="1381693"/>
    <lineage>
        <taxon>Eukaryota</taxon>
        <taxon>Sar</taxon>
        <taxon>Alveolata</taxon>
        <taxon>Dinophyceae</taxon>
        <taxon>Suessiales</taxon>
        <taxon>Symbiodiniaceae</taxon>
        <taxon>Durusdinium</taxon>
    </lineage>
</organism>
<evidence type="ECO:0000256" key="9">
    <source>
        <dbReference type="ARBA" id="ARBA00023273"/>
    </source>
</evidence>
<keyword evidence="9" id="KW-0966">Cell projection</keyword>
<comment type="caution">
    <text evidence="14">The sequence shown here is derived from an EMBL/GenBank/DDBJ whole genome shotgun (WGS) entry which is preliminary data.</text>
</comment>
<keyword evidence="5" id="KW-0677">Repeat</keyword>
<dbReference type="CDD" id="cd02895">
    <property type="entry name" value="GGTase-I"/>
    <property type="match status" value="1"/>
</dbReference>
<evidence type="ECO:0000259" key="13">
    <source>
        <dbReference type="PROSITE" id="PS50011"/>
    </source>
</evidence>
<dbReference type="SUPFAM" id="SSF56112">
    <property type="entry name" value="Protein kinase-like (PK-like)"/>
    <property type="match status" value="1"/>
</dbReference>
<dbReference type="SMART" id="SM00028">
    <property type="entry name" value="TPR"/>
    <property type="match status" value="3"/>
</dbReference>
<gene>
    <name evidence="14" type="ORF">SCF082_LOCUS45548</name>
</gene>
<evidence type="ECO:0000256" key="8">
    <source>
        <dbReference type="ARBA" id="ARBA00023069"/>
    </source>
</evidence>
<keyword evidence="12" id="KW-0472">Membrane</keyword>
<dbReference type="Proteomes" id="UP001642464">
    <property type="component" value="Unassembled WGS sequence"/>
</dbReference>
<evidence type="ECO:0000313" key="15">
    <source>
        <dbReference type="Proteomes" id="UP001642464"/>
    </source>
</evidence>
<keyword evidence="12" id="KW-1133">Transmembrane helix</keyword>
<dbReference type="InterPro" id="IPR011990">
    <property type="entry name" value="TPR-like_helical_dom_sf"/>
</dbReference>
<dbReference type="PANTHER" id="PTHR20931">
    <property type="entry name" value="TETRATRICOPEPTIDE REPEAT PROTEIN 30"/>
    <property type="match status" value="1"/>
</dbReference>
<evidence type="ECO:0000313" key="14">
    <source>
        <dbReference type="EMBL" id="CAK9097069.1"/>
    </source>
</evidence>
<sequence>MMGRVQIKEGEMTKTIYSHIMEQKYDKAVKILTQQLQFFPESRCALSLLGYCYYHMQDFANAADTYGQLVQVVPDVDEYKIYHVQSLIKAGLYEEASQACTGVESPEYTERVLMLQATISYEQEETQLARSILDQCHPGSEERQVFEGALLWKEKRYTEAMKLFNDATQTTGYQASLAYNVALCYYSSKQYGPALKHIAEIIERGVRDHPELSVGALSEGDLKARSVGNTSVLRETALIEAFNLKSAIEYMTKNMEAAKDALADMPPRDESELDPVTLHNQALIEMDEKPTEGFRKLNFLLNQQPSPPETFVNLLLLYCKYSYYDLAADILAENAELTYKNMKPEDYEFLDALILGQSSPEEAYRRFDELSAKHVEMLRKGTKNIQDARRQRDQGLVKKYLSEFDEALAKYIPVLMGQAKIYWELENYSMVEKIFRQSAEFCSEDESWKLNVAHIFFMQEKFKECIRYYEPFVRKHNDDLLNVTAIILANLCVAYVMTSANEEAEELMRLVEREEEKVKDPTKPVYHLCIINLVIGTLYCTKGNFEFGISRIIKSLEPYDKKIGVDTWYYAKRCMLALAETLAKNMVVLNDEVFDDIIAFLDSADQVGKNIGTTINVVEAANEDAASKRTVSQEARMINMAPPAAEQFPYVATQFCLGRGVATPGSAGLWRQMEGSQSDEGLALTASTIGIATLVDEGCRRCADFWICVLPIFAHYKFVDRISHPSATPERAAEFERLHEIYSPIVRDATLRLRGYYLKVAQFFSMRDDYVPKQYLDWAKKLQAEAPVALDAEDAKRCVAKELGLGHVDEAFKDWSSKPIGSASIGQVYLARLRSTGEDVAIKVQMPGAERLFRVDIRTLKIFTRLAFPWAVDHISELEKMFESEFDYTLERENMEKVRNNVSQRWGDRVIIPKTFPELCTRRVLTMQFLDGEKLVDGMLRRVRVAAQQANRDPDEFLSQHLEALRTGKLMPRSASSARWRASVWKLLQRVRGEHDINLPALMEQLMRIHGEQVFVDGLFNADPHPGNVMLLHDAHDSVGLIDFGQVKELSLDFRVQLAKLIIALSRRDEAEVVRLDKEMGSRTQLSKADVRYRVVTFWLDRDTDDVTGGQSFHNFLAWAEEEDPLLEMPRDLHLVMRCSCMIRNLALSFGIRLSTAEPWHADFDCTRHVAYFKKHARYLPEHYKSMDTNRLTLLYFSISGLDLLGKVDELDREASIEYIYSFQSSFEDHGGFYGYPKVSFDTTDLDKANNQPHIANTYVALVMLMILGDDLNRVSRAGVAASLRKWQLEDGSFCCVNCLSSLDSESDIRFVYCAASICYILDLWHAVDVEKMSRFILASRSYDGAFGMGPGTESHGGCSYCAVASLAMMGCLENLPEREKLVQWCAARQLSGFQGRIEKDPDSCYSFWVGGTLQLLGVDFLECQSCAQFLQTCESRLGGFQKFPEAPVPDLLHSYFSVCGLSLCGLLPPLDAMLGMSRASREASAARGALRAIPARGAPPPSRPSPSSSLAQSASENRETQRSTASSWNIGNIPASLLLAMFALLVSAILRGFQ</sequence>
<dbReference type="InterPro" id="IPR039941">
    <property type="entry name" value="TT30"/>
</dbReference>
<evidence type="ECO:0000256" key="11">
    <source>
        <dbReference type="SAM" id="MobiDB-lite"/>
    </source>
</evidence>
<evidence type="ECO:0000256" key="12">
    <source>
        <dbReference type="SAM" id="Phobius"/>
    </source>
</evidence>
<dbReference type="SUPFAM" id="SSF48239">
    <property type="entry name" value="Terpenoid cyclases/Protein prenyltransferases"/>
    <property type="match status" value="1"/>
</dbReference>
<dbReference type="PROSITE" id="PS50011">
    <property type="entry name" value="PROTEIN_KINASE_DOM"/>
    <property type="match status" value="1"/>
</dbReference>
<dbReference type="InterPro" id="IPR008930">
    <property type="entry name" value="Terpenoid_cyclase/PrenylTrfase"/>
</dbReference>
<dbReference type="InterPro" id="IPR000719">
    <property type="entry name" value="Prot_kinase_dom"/>
</dbReference>
<keyword evidence="7" id="KW-0802">TPR repeat</keyword>
<keyword evidence="8" id="KW-0969">Cilium</keyword>
<dbReference type="Gene3D" id="1.25.40.10">
    <property type="entry name" value="Tetratricopeptide repeat domain"/>
    <property type="match status" value="3"/>
</dbReference>
<dbReference type="Pfam" id="PF03109">
    <property type="entry name" value="ABC1"/>
    <property type="match status" value="1"/>
</dbReference>
<dbReference type="InterPro" id="IPR019734">
    <property type="entry name" value="TPR_rpt"/>
</dbReference>
<feature type="domain" description="Protein kinase" evidence="13">
    <location>
        <begin position="814"/>
        <end position="1233"/>
    </location>
</feature>
<dbReference type="InterPro" id="IPR001330">
    <property type="entry name" value="Prenyltrans"/>
</dbReference>
<dbReference type="EC" id="2.5.1.59" evidence="3"/>
<name>A0ABP0RA83_9DINO</name>
<evidence type="ECO:0000256" key="3">
    <source>
        <dbReference type="ARBA" id="ARBA00012700"/>
    </source>
</evidence>
<feature type="compositionally biased region" description="Low complexity" evidence="11">
    <location>
        <begin position="1506"/>
        <end position="1516"/>
    </location>
</feature>
<dbReference type="SUPFAM" id="SSF48452">
    <property type="entry name" value="TPR-like"/>
    <property type="match status" value="2"/>
</dbReference>
<keyword evidence="6" id="KW-0970">Cilium biogenesis/degradation</keyword>
<feature type="transmembrane region" description="Helical" evidence="12">
    <location>
        <begin position="1534"/>
        <end position="1554"/>
    </location>
</feature>
<comment type="subcellular location">
    <subcellularLocation>
        <location evidence="1">Cell projection</location>
        <location evidence="1">Cilium</location>
    </subcellularLocation>
</comment>
<dbReference type="CDD" id="cd05121">
    <property type="entry name" value="ABC1_ADCK3-like"/>
    <property type="match status" value="1"/>
</dbReference>
<keyword evidence="15" id="KW-1185">Reference proteome</keyword>
<protein>
    <recommendedName>
        <fullName evidence="4">Geranylgeranyl transferase type-1 subunit beta</fullName>
        <ecNumber evidence="3">2.5.1.59</ecNumber>
    </recommendedName>
    <alternativeName>
        <fullName evidence="10">Geranylgeranyl transferase type I subunit beta</fullName>
    </alternativeName>
</protein>
<comment type="similarity">
    <text evidence="2">Belongs to the TTC30/dfy-1/fleer family.</text>
</comment>
<dbReference type="InterPro" id="IPR011009">
    <property type="entry name" value="Kinase-like_dom_sf"/>
</dbReference>
<dbReference type="InterPro" id="IPR004147">
    <property type="entry name" value="ABC1_dom"/>
</dbReference>
<dbReference type="Gene3D" id="1.50.10.20">
    <property type="match status" value="1"/>
</dbReference>
<dbReference type="EMBL" id="CAXAMM010041062">
    <property type="protein sequence ID" value="CAK9097069.1"/>
    <property type="molecule type" value="Genomic_DNA"/>
</dbReference>
<evidence type="ECO:0000256" key="7">
    <source>
        <dbReference type="ARBA" id="ARBA00022803"/>
    </source>
</evidence>
<evidence type="ECO:0000256" key="6">
    <source>
        <dbReference type="ARBA" id="ARBA00022794"/>
    </source>
</evidence>
<evidence type="ECO:0000256" key="10">
    <source>
        <dbReference type="ARBA" id="ARBA00031713"/>
    </source>
</evidence>
<dbReference type="Pfam" id="PF00432">
    <property type="entry name" value="Prenyltrans"/>
    <property type="match status" value="1"/>
</dbReference>
<evidence type="ECO:0000256" key="5">
    <source>
        <dbReference type="ARBA" id="ARBA00022737"/>
    </source>
</evidence>
<evidence type="ECO:0000256" key="4">
    <source>
        <dbReference type="ARBA" id="ARBA00020603"/>
    </source>
</evidence>
<accession>A0ABP0RA83</accession>
<reference evidence="14 15" key="1">
    <citation type="submission" date="2024-02" db="EMBL/GenBank/DDBJ databases">
        <authorList>
            <person name="Chen Y."/>
            <person name="Shah S."/>
            <person name="Dougan E. K."/>
            <person name="Thang M."/>
            <person name="Chan C."/>
        </authorList>
    </citation>
    <scope>NUCLEOTIDE SEQUENCE [LARGE SCALE GENOMIC DNA]</scope>
</reference>
<dbReference type="PANTHER" id="PTHR20931:SF0">
    <property type="entry name" value="TETRATRICOPEPTIDE REPEAT PROTEIN 30"/>
    <property type="match status" value="1"/>
</dbReference>
<proteinExistence type="inferred from homology"/>